<gene>
    <name evidence="1" type="ORF">F4821DRAFT_240940</name>
</gene>
<accession>A0ACC0CY06</accession>
<dbReference type="EMBL" id="MU394326">
    <property type="protein sequence ID" value="KAI6085382.1"/>
    <property type="molecule type" value="Genomic_DNA"/>
</dbReference>
<sequence length="242" mass="27377">MASKHAWKIELVPWDHMSPEHVQRMYDQRVACGWREQEVPLWVEAAKKGGKIFYWAFLSEAVPDREELLKKHTEKYPKEATPLRDTAAEIRLVPRQPTNAEFVPIGHVAVDIHEPEEDAKLGLPTTGTIWIHQLYISRALHRGGFGAGTMAKIETLATQDPMNAKIMALDTISKEMQTVSAFTDILYGEGEGQIPLPSVSNEDWYTKLGYNAFQREKNAFTSEPKQGVTVSIDLVYMKKVIA</sequence>
<protein>
    <submittedName>
        <fullName evidence="1">Uncharacterized protein</fullName>
    </submittedName>
</protein>
<evidence type="ECO:0000313" key="2">
    <source>
        <dbReference type="Proteomes" id="UP001497680"/>
    </source>
</evidence>
<reference evidence="1 2" key="1">
    <citation type="journal article" date="2022" name="New Phytol.">
        <title>Ecological generalism drives hyperdiversity of secondary metabolite gene clusters in xylarialean endophytes.</title>
        <authorList>
            <person name="Franco M.E.E."/>
            <person name="Wisecaver J.H."/>
            <person name="Arnold A.E."/>
            <person name="Ju Y.M."/>
            <person name="Slot J.C."/>
            <person name="Ahrendt S."/>
            <person name="Moore L.P."/>
            <person name="Eastman K.E."/>
            <person name="Scott K."/>
            <person name="Konkel Z."/>
            <person name="Mondo S.J."/>
            <person name="Kuo A."/>
            <person name="Hayes R.D."/>
            <person name="Haridas S."/>
            <person name="Andreopoulos B."/>
            <person name="Riley R."/>
            <person name="LaButti K."/>
            <person name="Pangilinan J."/>
            <person name="Lipzen A."/>
            <person name="Amirebrahimi M."/>
            <person name="Yan J."/>
            <person name="Adam C."/>
            <person name="Keymanesh K."/>
            <person name="Ng V."/>
            <person name="Louie K."/>
            <person name="Northen T."/>
            <person name="Drula E."/>
            <person name="Henrissat B."/>
            <person name="Hsieh H.M."/>
            <person name="Youens-Clark K."/>
            <person name="Lutzoni F."/>
            <person name="Miadlikowska J."/>
            <person name="Eastwood D.C."/>
            <person name="Hamelin R.C."/>
            <person name="Grigoriev I.V."/>
            <person name="U'Ren J.M."/>
        </authorList>
    </citation>
    <scope>NUCLEOTIDE SEQUENCE [LARGE SCALE GENOMIC DNA]</scope>
    <source>
        <strain evidence="1 2">ER1909</strain>
    </source>
</reference>
<name>A0ACC0CY06_9PEZI</name>
<evidence type="ECO:0000313" key="1">
    <source>
        <dbReference type="EMBL" id="KAI6085382.1"/>
    </source>
</evidence>
<keyword evidence="2" id="KW-1185">Reference proteome</keyword>
<dbReference type="Proteomes" id="UP001497680">
    <property type="component" value="Unassembled WGS sequence"/>
</dbReference>
<proteinExistence type="predicted"/>
<comment type="caution">
    <text evidence="1">The sequence shown here is derived from an EMBL/GenBank/DDBJ whole genome shotgun (WGS) entry which is preliminary data.</text>
</comment>
<organism evidence="1 2">
    <name type="scientific">Hypoxylon rubiginosum</name>
    <dbReference type="NCBI Taxonomy" id="110542"/>
    <lineage>
        <taxon>Eukaryota</taxon>
        <taxon>Fungi</taxon>
        <taxon>Dikarya</taxon>
        <taxon>Ascomycota</taxon>
        <taxon>Pezizomycotina</taxon>
        <taxon>Sordariomycetes</taxon>
        <taxon>Xylariomycetidae</taxon>
        <taxon>Xylariales</taxon>
        <taxon>Hypoxylaceae</taxon>
        <taxon>Hypoxylon</taxon>
    </lineage>
</organism>